<dbReference type="AlphaFoldDB" id="E2C3Q0"/>
<gene>
    <name evidence="1" type="ORF">EAI_03252</name>
</gene>
<name>E2C3Q0_HARSA</name>
<accession>E2C3Q0</accession>
<dbReference type="EMBL" id="GL452353">
    <property type="protein sequence ID" value="EFN77429.1"/>
    <property type="molecule type" value="Genomic_DNA"/>
</dbReference>
<proteinExistence type="predicted"/>
<dbReference type="InParanoid" id="E2C3Q0"/>
<protein>
    <submittedName>
        <fullName evidence="1">General transcription factor II-I repeat domain-containing protein 2B</fullName>
    </submittedName>
</protein>
<feature type="non-terminal residue" evidence="1">
    <location>
        <position position="1"/>
    </location>
</feature>
<dbReference type="Proteomes" id="UP000008237">
    <property type="component" value="Unassembled WGS sequence"/>
</dbReference>
<evidence type="ECO:0000313" key="1">
    <source>
        <dbReference type="EMBL" id="EFN77429.1"/>
    </source>
</evidence>
<dbReference type="OMA" id="FERCITI"/>
<evidence type="ECO:0000313" key="2">
    <source>
        <dbReference type="Proteomes" id="UP000008237"/>
    </source>
</evidence>
<organism evidence="2">
    <name type="scientific">Harpegnathos saltator</name>
    <name type="common">Jerdon's jumping ant</name>
    <dbReference type="NCBI Taxonomy" id="610380"/>
    <lineage>
        <taxon>Eukaryota</taxon>
        <taxon>Metazoa</taxon>
        <taxon>Ecdysozoa</taxon>
        <taxon>Arthropoda</taxon>
        <taxon>Hexapoda</taxon>
        <taxon>Insecta</taxon>
        <taxon>Pterygota</taxon>
        <taxon>Neoptera</taxon>
        <taxon>Endopterygota</taxon>
        <taxon>Hymenoptera</taxon>
        <taxon>Apocrita</taxon>
        <taxon>Aculeata</taxon>
        <taxon>Formicoidea</taxon>
        <taxon>Formicidae</taxon>
        <taxon>Ponerinae</taxon>
        <taxon>Ponerini</taxon>
        <taxon>Harpegnathos</taxon>
    </lineage>
</organism>
<dbReference type="PANTHER" id="PTHR45913">
    <property type="entry name" value="EPM2A-INTERACTING PROTEIN 1"/>
    <property type="match status" value="1"/>
</dbReference>
<sequence>LNLKLQKTNQTISQVVSHVDSFRRKLIFFKNQLPNNILHFFASCQILFETYGTNCNFVKQCNVIDSLINQFDTRFNDFEMLRKDLILFEKPLTGQIEEQCLHLQAKLCDLQYDISLKIRQKKGVEFFKILDASCYPHLRNFDLRIFSMFGSTYLCECSFSKMKIIKTDKCSFIFERCITIFVNAY</sequence>
<keyword evidence="2" id="KW-1185">Reference proteome</keyword>
<reference evidence="1 2" key="1">
    <citation type="journal article" date="2010" name="Science">
        <title>Genomic comparison of the ants Camponotus floridanus and Harpegnathos saltator.</title>
        <authorList>
            <person name="Bonasio R."/>
            <person name="Zhang G."/>
            <person name="Ye C."/>
            <person name="Mutti N.S."/>
            <person name="Fang X."/>
            <person name="Qin N."/>
            <person name="Donahue G."/>
            <person name="Yang P."/>
            <person name="Li Q."/>
            <person name="Li C."/>
            <person name="Zhang P."/>
            <person name="Huang Z."/>
            <person name="Berger S.L."/>
            <person name="Reinberg D."/>
            <person name="Wang J."/>
            <person name="Liebig J."/>
        </authorList>
    </citation>
    <scope>NUCLEOTIDE SEQUENCE [LARGE SCALE GENOMIC DNA]</scope>
    <source>
        <strain evidence="1 2">R22 G/1</strain>
    </source>
</reference>
<feature type="non-terminal residue" evidence="1">
    <location>
        <position position="185"/>
    </location>
</feature>
<dbReference type="PANTHER" id="PTHR45913:SF20">
    <property type="entry name" value="GENERAL TRANSCRIPTION FACTOR II-I REPEAT DOMAIN-CONTAINING PROTEIN 2"/>
    <property type="match status" value="1"/>
</dbReference>